<dbReference type="GO" id="GO:0003677">
    <property type="term" value="F:DNA binding"/>
    <property type="evidence" value="ECO:0007669"/>
    <property type="project" value="UniProtKB-UniRule"/>
</dbReference>
<dbReference type="Pfam" id="PF02899">
    <property type="entry name" value="Phage_int_SAM_1"/>
    <property type="match status" value="1"/>
</dbReference>
<dbReference type="GO" id="GO:0005737">
    <property type="term" value="C:cytoplasm"/>
    <property type="evidence" value="ECO:0007669"/>
    <property type="project" value="UniProtKB-SubCell"/>
</dbReference>
<evidence type="ECO:0000313" key="14">
    <source>
        <dbReference type="EMBL" id="KJY56008.1"/>
    </source>
</evidence>
<evidence type="ECO:0000256" key="1">
    <source>
        <dbReference type="ARBA" id="ARBA00004496"/>
    </source>
</evidence>
<dbReference type="PROSITE" id="PS51898">
    <property type="entry name" value="TYR_RECOMBINASE"/>
    <property type="match status" value="1"/>
</dbReference>
<dbReference type="EMBL" id="JXBY01000018">
    <property type="protein sequence ID" value="KJY56008.1"/>
    <property type="molecule type" value="Genomic_DNA"/>
</dbReference>
<dbReference type="NCBIfam" id="TIGR02224">
    <property type="entry name" value="recomb_XerC"/>
    <property type="match status" value="1"/>
</dbReference>
<dbReference type="PANTHER" id="PTHR30349">
    <property type="entry name" value="PHAGE INTEGRASE-RELATED"/>
    <property type="match status" value="1"/>
</dbReference>
<dbReference type="OrthoDB" id="9801717at2"/>
<feature type="active site" description="O-(3'-phospho-DNA)-tyrosine intermediate" evidence="10">
    <location>
        <position position="282"/>
    </location>
</feature>
<dbReference type="PANTHER" id="PTHR30349:SF77">
    <property type="entry name" value="TYROSINE RECOMBINASE XERC"/>
    <property type="match status" value="1"/>
</dbReference>
<name>A0A0F4LCH1_9LACO</name>
<dbReference type="STRING" id="1218493.JF76_09560"/>
<dbReference type="AlphaFoldDB" id="A0A0F4LCH1"/>
<keyword evidence="6 10" id="KW-0229">DNA integration</keyword>
<keyword evidence="9 10" id="KW-0131">Cell cycle</keyword>
<feature type="active site" evidence="10">
    <location>
        <position position="175"/>
    </location>
</feature>
<dbReference type="PROSITE" id="PS51900">
    <property type="entry name" value="CB"/>
    <property type="match status" value="1"/>
</dbReference>
<dbReference type="GO" id="GO:0007059">
    <property type="term" value="P:chromosome segregation"/>
    <property type="evidence" value="ECO:0007669"/>
    <property type="project" value="UniProtKB-UniRule"/>
</dbReference>
<evidence type="ECO:0000256" key="6">
    <source>
        <dbReference type="ARBA" id="ARBA00022908"/>
    </source>
</evidence>
<dbReference type="NCBIfam" id="NF040815">
    <property type="entry name" value="recomb_XerA_Arch"/>
    <property type="match status" value="1"/>
</dbReference>
<evidence type="ECO:0000256" key="7">
    <source>
        <dbReference type="ARBA" id="ARBA00023125"/>
    </source>
</evidence>
<feature type="active site" evidence="10">
    <location>
        <position position="273"/>
    </location>
</feature>
<dbReference type="InterPro" id="IPR011931">
    <property type="entry name" value="Recomb_XerC"/>
</dbReference>
<comment type="function">
    <text evidence="10">Site-specific tyrosine recombinase, which acts by catalyzing the cutting and rejoining of the recombining DNA molecules. The XerC-XerD complex is essential to convert dimers of the bacterial chromosome into monomers to permit their segregation at cell division. It also contributes to the segregational stability of plasmids.</text>
</comment>
<dbReference type="RefSeq" id="WP_045928060.1">
    <property type="nucleotide sequence ID" value="NZ_JBHSZS010000009.1"/>
</dbReference>
<dbReference type="HAMAP" id="MF_01808">
    <property type="entry name" value="Recomb_XerC_XerD"/>
    <property type="match status" value="1"/>
</dbReference>
<comment type="similarity">
    <text evidence="2 10">Belongs to the 'phage' integrase family. XerC subfamily.</text>
</comment>
<dbReference type="InterPro" id="IPR013762">
    <property type="entry name" value="Integrase-like_cat_sf"/>
</dbReference>
<dbReference type="HOGENOM" id="CLU_027562_9_6_9"/>
<evidence type="ECO:0000256" key="9">
    <source>
        <dbReference type="ARBA" id="ARBA00023306"/>
    </source>
</evidence>
<comment type="subcellular location">
    <subcellularLocation>
        <location evidence="1 10">Cytoplasm</location>
    </subcellularLocation>
</comment>
<dbReference type="Gene3D" id="1.10.150.130">
    <property type="match status" value="1"/>
</dbReference>
<evidence type="ECO:0000256" key="10">
    <source>
        <dbReference type="HAMAP-Rule" id="MF_01808"/>
    </source>
</evidence>
<evidence type="ECO:0000256" key="3">
    <source>
        <dbReference type="ARBA" id="ARBA00022490"/>
    </source>
</evidence>
<dbReference type="PATRIC" id="fig|1218493.3.peg.1008"/>
<keyword evidence="8 10" id="KW-0233">DNA recombination</keyword>
<evidence type="ECO:0000256" key="5">
    <source>
        <dbReference type="ARBA" id="ARBA00022829"/>
    </source>
</evidence>
<dbReference type="Pfam" id="PF00589">
    <property type="entry name" value="Phage_integrase"/>
    <property type="match status" value="1"/>
</dbReference>
<evidence type="ECO:0000256" key="2">
    <source>
        <dbReference type="ARBA" id="ARBA00006657"/>
    </source>
</evidence>
<keyword evidence="5 10" id="KW-0159">Chromosome partition</keyword>
<dbReference type="InterPro" id="IPR050090">
    <property type="entry name" value="Tyrosine_recombinase_XerCD"/>
</dbReference>
<evidence type="ECO:0000256" key="11">
    <source>
        <dbReference type="NCBIfam" id="TIGR02224"/>
    </source>
</evidence>
<comment type="subunit">
    <text evidence="10">Forms a cyclic heterotetrameric complex composed of two molecules of XerC and two molecules of XerD.</text>
</comment>
<dbReference type="Gene3D" id="1.10.443.10">
    <property type="entry name" value="Intergrase catalytic core"/>
    <property type="match status" value="1"/>
</dbReference>
<comment type="caution">
    <text evidence="14">The sequence shown here is derived from an EMBL/GenBank/DDBJ whole genome shotgun (WGS) entry which is preliminary data.</text>
</comment>
<evidence type="ECO:0000259" key="13">
    <source>
        <dbReference type="PROSITE" id="PS51900"/>
    </source>
</evidence>
<organism evidence="14 15">
    <name type="scientific">Lactobacillus kullabergensis</name>
    <dbReference type="NCBI Taxonomy" id="1218493"/>
    <lineage>
        <taxon>Bacteria</taxon>
        <taxon>Bacillati</taxon>
        <taxon>Bacillota</taxon>
        <taxon>Bacilli</taxon>
        <taxon>Lactobacillales</taxon>
        <taxon>Lactobacillaceae</taxon>
        <taxon>Lactobacillus</taxon>
    </lineage>
</organism>
<feature type="active site" evidence="10">
    <location>
        <position position="247"/>
    </location>
</feature>
<dbReference type="InterPro" id="IPR002104">
    <property type="entry name" value="Integrase_catalytic"/>
</dbReference>
<keyword evidence="4 10" id="KW-0132">Cell division</keyword>
<proteinExistence type="inferred from homology"/>
<keyword evidence="7 10" id="KW-0238">DNA-binding</keyword>
<dbReference type="Proteomes" id="UP000033533">
    <property type="component" value="Unassembled WGS sequence"/>
</dbReference>
<protein>
    <recommendedName>
        <fullName evidence="10 11">Tyrosine recombinase XerC</fullName>
    </recommendedName>
</protein>
<feature type="domain" description="Tyr recombinase" evidence="12">
    <location>
        <begin position="111"/>
        <end position="295"/>
    </location>
</feature>
<dbReference type="InterPro" id="IPR010998">
    <property type="entry name" value="Integrase_recombinase_N"/>
</dbReference>
<evidence type="ECO:0000259" key="12">
    <source>
        <dbReference type="PROSITE" id="PS51898"/>
    </source>
</evidence>
<accession>A0A0F4LCH1</accession>
<evidence type="ECO:0000256" key="8">
    <source>
        <dbReference type="ARBA" id="ARBA00023172"/>
    </source>
</evidence>
<feature type="active site" evidence="10">
    <location>
        <position position="151"/>
    </location>
</feature>
<feature type="active site" evidence="10">
    <location>
        <position position="250"/>
    </location>
</feature>
<reference evidence="14 15" key="1">
    <citation type="submission" date="2014-12" db="EMBL/GenBank/DDBJ databases">
        <title>Comparative genomics of the lactic acid bacteria isolated from the honey bee gut.</title>
        <authorList>
            <person name="Ellegaard K.M."/>
            <person name="Tamarit D."/>
            <person name="Javelind E."/>
            <person name="Olofsson T."/>
            <person name="Andersson S.G."/>
            <person name="Vasquez A."/>
        </authorList>
    </citation>
    <scope>NUCLEOTIDE SEQUENCE [LARGE SCALE GENOMIC DNA]</scope>
    <source>
        <strain evidence="14 15">Biut2</strain>
    </source>
</reference>
<dbReference type="SUPFAM" id="SSF56349">
    <property type="entry name" value="DNA breaking-rejoining enzymes"/>
    <property type="match status" value="1"/>
</dbReference>
<gene>
    <name evidence="10 14" type="primary">xerC</name>
    <name evidence="14" type="ORF">JF76_09560</name>
</gene>
<dbReference type="GO" id="GO:0006313">
    <property type="term" value="P:DNA transposition"/>
    <property type="evidence" value="ECO:0007669"/>
    <property type="project" value="UniProtKB-UniRule"/>
</dbReference>
<sequence>MDAGKDKLIKLFTSYLRIERQYSPKTIMSYQTDLLEAKKFWQENGGFNGWSKINRRDVEIFLQNLTERKLARSTQSRKMSSLRSFYHFLTRRKIVKIDPAQTIVLRTKERKLPQFFYAPEMKQVFDSLSGNEPLTLRNLALIELFYTTGMRVSEVSNLTRKQVDLDLKIILVHGKGNKDRYVAFDDKTKAALVNYWENGRDQLVKGDDSSDYVFLNNKGKPLTDRGIEYIMQRVFNKAGINGKVHPHELRHSFATAMLNNGADLRSVQELLGHDNLSTTQIYTHVTMSNLQANYEKYFTRNDKKDEAKK</sequence>
<dbReference type="InterPro" id="IPR004107">
    <property type="entry name" value="Integrase_SAM-like_N"/>
</dbReference>
<dbReference type="InterPro" id="IPR023009">
    <property type="entry name" value="Tyrosine_recombinase_XerC/XerD"/>
</dbReference>
<dbReference type="InterPro" id="IPR011010">
    <property type="entry name" value="DNA_brk_join_enz"/>
</dbReference>
<dbReference type="CDD" id="cd00798">
    <property type="entry name" value="INT_XerDC_C"/>
    <property type="match status" value="1"/>
</dbReference>
<dbReference type="GO" id="GO:0051301">
    <property type="term" value="P:cell division"/>
    <property type="evidence" value="ECO:0007669"/>
    <property type="project" value="UniProtKB-UniRule"/>
</dbReference>
<keyword evidence="3 10" id="KW-0963">Cytoplasm</keyword>
<evidence type="ECO:0000256" key="4">
    <source>
        <dbReference type="ARBA" id="ARBA00022618"/>
    </source>
</evidence>
<dbReference type="InterPro" id="IPR044068">
    <property type="entry name" value="CB"/>
</dbReference>
<evidence type="ECO:0000313" key="15">
    <source>
        <dbReference type="Proteomes" id="UP000033533"/>
    </source>
</evidence>
<dbReference type="GO" id="GO:0009037">
    <property type="term" value="F:tyrosine-based site-specific recombinase activity"/>
    <property type="evidence" value="ECO:0007669"/>
    <property type="project" value="UniProtKB-UniRule"/>
</dbReference>
<feature type="domain" description="Core-binding (CB)" evidence="13">
    <location>
        <begin position="3"/>
        <end position="90"/>
    </location>
</feature>